<gene>
    <name evidence="2" type="ORF">SAMN04488123_104229</name>
</gene>
<dbReference type="AlphaFoldDB" id="A0A1G8ML69"/>
<dbReference type="InterPro" id="IPR012650">
    <property type="entry name" value="CHP02328"/>
</dbReference>
<keyword evidence="3" id="KW-1185">Reference proteome</keyword>
<accession>A0A1G8ML69</accession>
<dbReference type="NCBIfam" id="TIGR02328">
    <property type="entry name" value="TIGR02328 family protein"/>
    <property type="match status" value="1"/>
</dbReference>
<dbReference type="OrthoDB" id="360137at2"/>
<feature type="region of interest" description="Disordered" evidence="1">
    <location>
        <begin position="131"/>
        <end position="151"/>
    </location>
</feature>
<dbReference type="Proteomes" id="UP000198853">
    <property type="component" value="Unassembled WGS sequence"/>
</dbReference>
<dbReference type="RefSeq" id="WP_090397455.1">
    <property type="nucleotide sequence ID" value="NZ_FNEN01000004.1"/>
</dbReference>
<name>A0A1G8ML69_9BACI</name>
<reference evidence="2 3" key="1">
    <citation type="submission" date="2016-10" db="EMBL/GenBank/DDBJ databases">
        <authorList>
            <person name="de Groot N.N."/>
        </authorList>
    </citation>
    <scope>NUCLEOTIDE SEQUENCE [LARGE SCALE GENOMIC DNA]</scope>
    <source>
        <strain evidence="2 3">DSM 21771</strain>
    </source>
</reference>
<evidence type="ECO:0000313" key="2">
    <source>
        <dbReference type="EMBL" id="SDI68682.1"/>
    </source>
</evidence>
<evidence type="ECO:0000256" key="1">
    <source>
        <dbReference type="SAM" id="MobiDB-lite"/>
    </source>
</evidence>
<dbReference type="InterPro" id="IPR004260">
    <property type="entry name" value="Pyr-dimer_DNA_glycosylase"/>
</dbReference>
<organism evidence="2 3">
    <name type="scientific">Natribacillus halophilus</name>
    <dbReference type="NCBI Taxonomy" id="549003"/>
    <lineage>
        <taxon>Bacteria</taxon>
        <taxon>Bacillati</taxon>
        <taxon>Bacillota</taxon>
        <taxon>Bacilli</taxon>
        <taxon>Bacillales</taxon>
        <taxon>Bacillaceae</taxon>
        <taxon>Natribacillus</taxon>
    </lineage>
</organism>
<feature type="compositionally biased region" description="Basic and acidic residues" evidence="1">
    <location>
        <begin position="137"/>
        <end position="151"/>
    </location>
</feature>
<dbReference type="Pfam" id="PF03013">
    <property type="entry name" value="Pyr_excise"/>
    <property type="match status" value="1"/>
</dbReference>
<protein>
    <recommendedName>
        <fullName evidence="4">Pyrimidine dimer DNA glycosylase /DNA-(Apurinic or apyrimidinic site) lyase</fullName>
    </recommendedName>
</protein>
<evidence type="ECO:0000313" key="3">
    <source>
        <dbReference type="Proteomes" id="UP000198853"/>
    </source>
</evidence>
<evidence type="ECO:0008006" key="4">
    <source>
        <dbReference type="Google" id="ProtNLM"/>
    </source>
</evidence>
<proteinExistence type="predicted"/>
<dbReference type="EMBL" id="FNEN01000004">
    <property type="protein sequence ID" value="SDI68682.1"/>
    <property type="molecule type" value="Genomic_DNA"/>
</dbReference>
<sequence length="151" mass="18150">MRLWHDDLIPFLPRQQLLGQHRECCALRGKGWDKPHSTVNYVFQYSPYRLYLYHQRVMDEMQERGYRVDELWINPLYRGKHCDRHHSLERISIKETPIYPEHNDTYLNECLENLEEKGVIITHAALNDPHTTSTYKAHNDSHRSSSLRELH</sequence>